<accession>A0A6N9NJH2</accession>
<evidence type="ECO:0000313" key="1">
    <source>
        <dbReference type="EMBL" id="NBG66012.1"/>
    </source>
</evidence>
<dbReference type="Gene3D" id="3.40.50.1820">
    <property type="entry name" value="alpha/beta hydrolase"/>
    <property type="match status" value="1"/>
</dbReference>
<evidence type="ECO:0008006" key="3">
    <source>
        <dbReference type="Google" id="ProtNLM"/>
    </source>
</evidence>
<name>A0A6N9NJH2_9FLAO</name>
<proteinExistence type="predicted"/>
<dbReference type="AlphaFoldDB" id="A0A6N9NJH2"/>
<comment type="caution">
    <text evidence="1">The sequence shown here is derived from an EMBL/GenBank/DDBJ whole genome shotgun (WGS) entry which is preliminary data.</text>
</comment>
<reference evidence="1 2" key="1">
    <citation type="submission" date="2019-12" db="EMBL/GenBank/DDBJ databases">
        <authorList>
            <person name="Zhao J."/>
        </authorList>
    </citation>
    <scope>NUCLEOTIDE SEQUENCE [LARGE SCALE GENOMIC DNA]</scope>
    <source>
        <strain evidence="1 2">S-15</strain>
    </source>
</reference>
<dbReference type="RefSeq" id="WP_160632960.1">
    <property type="nucleotide sequence ID" value="NZ_WWNE01000006.1"/>
</dbReference>
<dbReference type="Proteomes" id="UP000470771">
    <property type="component" value="Unassembled WGS sequence"/>
</dbReference>
<protein>
    <recommendedName>
        <fullName evidence="3">Alpha/beta hydrolase</fullName>
    </recommendedName>
</protein>
<sequence>MQKIYCIPGLGADHRLFSRLNLNAELIPVKWVEATPSDTPASYATRLLDQIENEKPILMGVSLGGILSIEISKLIPTKQLFLISTIKTKHELPPYFSLVDHLPFDISKAASWFKNYGGMLKPIYNRISKEELELFNAMLKKTPDEFIDWGVHAVSHWDNELIASNYFHIHGSMDLVFPKKWVKDFTEIKNGSHFMVVDKADQISTLINKELENIK</sequence>
<gene>
    <name evidence="1" type="ORF">GQN54_07765</name>
</gene>
<organism evidence="1 2">
    <name type="scientific">Acidiluteibacter ferrifornacis</name>
    <dbReference type="NCBI Taxonomy" id="2692424"/>
    <lineage>
        <taxon>Bacteria</taxon>
        <taxon>Pseudomonadati</taxon>
        <taxon>Bacteroidota</taxon>
        <taxon>Flavobacteriia</taxon>
        <taxon>Flavobacteriales</taxon>
        <taxon>Cryomorphaceae</taxon>
        <taxon>Acidiluteibacter</taxon>
    </lineage>
</organism>
<dbReference type="InterPro" id="IPR029058">
    <property type="entry name" value="AB_hydrolase_fold"/>
</dbReference>
<dbReference type="EMBL" id="WWNE01000006">
    <property type="protein sequence ID" value="NBG66012.1"/>
    <property type="molecule type" value="Genomic_DNA"/>
</dbReference>
<keyword evidence="2" id="KW-1185">Reference proteome</keyword>
<dbReference type="SUPFAM" id="SSF53474">
    <property type="entry name" value="alpha/beta-Hydrolases"/>
    <property type="match status" value="1"/>
</dbReference>
<evidence type="ECO:0000313" key="2">
    <source>
        <dbReference type="Proteomes" id="UP000470771"/>
    </source>
</evidence>